<dbReference type="Gene3D" id="3.40.190.10">
    <property type="entry name" value="Periplasmic binding protein-like II"/>
    <property type="match status" value="2"/>
</dbReference>
<reference evidence="2 3" key="1">
    <citation type="submission" date="2020-06" db="EMBL/GenBank/DDBJ databases">
        <title>Draft genome of Uliginosibacterium sp. IMCC34675.</title>
        <authorList>
            <person name="Song J."/>
        </authorList>
    </citation>
    <scope>NUCLEOTIDE SEQUENCE [LARGE SCALE GENOMIC DNA]</scope>
    <source>
        <strain evidence="2 3">IMCC34675</strain>
    </source>
</reference>
<dbReference type="Proteomes" id="UP000778523">
    <property type="component" value="Unassembled WGS sequence"/>
</dbReference>
<keyword evidence="3" id="KW-1185">Reference proteome</keyword>
<dbReference type="SUPFAM" id="SSF53850">
    <property type="entry name" value="Periplasmic binding protein-like II"/>
    <property type="match status" value="1"/>
</dbReference>
<evidence type="ECO:0000256" key="1">
    <source>
        <dbReference type="SAM" id="SignalP"/>
    </source>
</evidence>
<organism evidence="2 3">
    <name type="scientific">Uliginosibacterium aquaticum</name>
    <dbReference type="NCBI Taxonomy" id="2731212"/>
    <lineage>
        <taxon>Bacteria</taxon>
        <taxon>Pseudomonadati</taxon>
        <taxon>Pseudomonadota</taxon>
        <taxon>Betaproteobacteria</taxon>
        <taxon>Rhodocyclales</taxon>
        <taxon>Zoogloeaceae</taxon>
        <taxon>Uliginosibacterium</taxon>
    </lineage>
</organism>
<proteinExistence type="predicted"/>
<evidence type="ECO:0008006" key="4">
    <source>
        <dbReference type="Google" id="ProtNLM"/>
    </source>
</evidence>
<dbReference type="RefSeq" id="WP_170022398.1">
    <property type="nucleotide sequence ID" value="NZ_JABCSC020000003.1"/>
</dbReference>
<keyword evidence="1" id="KW-0732">Signal</keyword>
<evidence type="ECO:0000313" key="3">
    <source>
        <dbReference type="Proteomes" id="UP000778523"/>
    </source>
</evidence>
<dbReference type="EMBL" id="JABCSC020000003">
    <property type="protein sequence ID" value="NSL56046.1"/>
    <property type="molecule type" value="Genomic_DNA"/>
</dbReference>
<feature type="signal peptide" evidence="1">
    <location>
        <begin position="1"/>
        <end position="21"/>
    </location>
</feature>
<protein>
    <recommendedName>
        <fullName evidence="4">Solute-binding protein family 3/N-terminal domain-containing protein</fullName>
    </recommendedName>
</protein>
<name>A0ABX2IH44_9RHOO</name>
<feature type="chain" id="PRO_5046090028" description="Solute-binding protein family 3/N-terminal domain-containing protein" evidence="1">
    <location>
        <begin position="22"/>
        <end position="306"/>
    </location>
</feature>
<gene>
    <name evidence="2" type="ORF">HJ583_013480</name>
</gene>
<accession>A0ABX2IH44</accession>
<comment type="caution">
    <text evidence="2">The sequence shown here is derived from an EMBL/GenBank/DDBJ whole genome shotgun (WGS) entry which is preliminary data.</text>
</comment>
<evidence type="ECO:0000313" key="2">
    <source>
        <dbReference type="EMBL" id="NSL56046.1"/>
    </source>
</evidence>
<sequence length="306" mass="34998">MKTLICWLGLSLVLGGLPAQAEDVLIRNRPTMGVGQRLEYTDRVLAEAMRRTRQKYGPYRIEWIGGTLARERMLLEMLSGEQFNTTVIASQPSWEEQLLPIWIPVDMGLSNYRISLTHRNAQARIAAVRKLADLKALPVGVGAAWSSRKIMEANGFNLVTGESFDPLLKMLMAGRFDYFPRGMNEVFVEFDARSADNPDLAIENSMLIEFPLPTYIFVSPKTPRLHQRLREGMEMMVADGSLQRMLMEYHEEMIRRTNFCQRRVFRIENPLLTPGTPLQRKEVWFNPWDPKTGLCAKPAAARRPGK</sequence>